<comment type="subcellular location">
    <subcellularLocation>
        <location evidence="1">Cell membrane</location>
        <topology evidence="1">Multi-pass membrane protein</topology>
    </subcellularLocation>
</comment>
<evidence type="ECO:0000256" key="4">
    <source>
        <dbReference type="ARBA" id="ARBA00022989"/>
    </source>
</evidence>
<sequence length="431" mass="46560">MSSPMPLAGKRWIVIIPVVMVMYLLAYLDRGNVAMILPYAGPELKLTSSAKGIVSGIFFLGYVVLQVPVVLLARRWGTRPVISGLITGWALSAAACGLVQNDIQLYVARFMLGVFEGGVLPIVIMLLSRWFVESERGRANTLFLTCVPLSSVLSSPFTGWLLTMMHWRTIFVIEGIMPLVWLVPWLLLIREQPTRAWWLPTTDGTRVQLLIDDEQRVKKSAGRTSYRELLRNRVVWQLITVIFLWFAASYGVVLWLPTVIKAMSADSSALRIGILSAAPYLVALVGMLVVIRFSDRGAARAWVAIPLATAGIALLATQVTSGVLVHMTLLCVVAIGSNMSMGTFMAVPSGMFPDAFAALALASMTTLGSVGGFMGPFLFGWLTDLTGSSLWGFIALGVCFLGAAALAAFTITSGKHAAAPIPAANFADETT</sequence>
<feature type="domain" description="Major facilitator superfamily (MFS) profile" evidence="7">
    <location>
        <begin position="15"/>
        <end position="415"/>
    </location>
</feature>
<dbReference type="InterPro" id="IPR011701">
    <property type="entry name" value="MFS"/>
</dbReference>
<feature type="transmembrane region" description="Helical" evidence="6">
    <location>
        <begin position="268"/>
        <end position="291"/>
    </location>
</feature>
<evidence type="ECO:0000313" key="8">
    <source>
        <dbReference type="EMBL" id="MFF3573882.1"/>
    </source>
</evidence>
<keyword evidence="4 6" id="KW-1133">Transmembrane helix</keyword>
<dbReference type="Proteomes" id="UP001601992">
    <property type="component" value="Unassembled WGS sequence"/>
</dbReference>
<feature type="transmembrane region" description="Helical" evidence="6">
    <location>
        <begin position="169"/>
        <end position="189"/>
    </location>
</feature>
<feature type="transmembrane region" description="Helical" evidence="6">
    <location>
        <begin position="323"/>
        <end position="344"/>
    </location>
</feature>
<dbReference type="PANTHER" id="PTHR43791:SF100">
    <property type="entry name" value="SUGAR TRANSPORTER"/>
    <property type="match status" value="1"/>
</dbReference>
<dbReference type="SUPFAM" id="SSF103473">
    <property type="entry name" value="MFS general substrate transporter"/>
    <property type="match status" value="1"/>
</dbReference>
<feature type="transmembrane region" description="Helical" evidence="6">
    <location>
        <begin position="53"/>
        <end position="73"/>
    </location>
</feature>
<comment type="caution">
    <text evidence="8">The sequence shown here is derived from an EMBL/GenBank/DDBJ whole genome shotgun (WGS) entry which is preliminary data.</text>
</comment>
<dbReference type="PANTHER" id="PTHR43791">
    <property type="entry name" value="PERMEASE-RELATED"/>
    <property type="match status" value="1"/>
</dbReference>
<feature type="transmembrane region" description="Helical" evidence="6">
    <location>
        <begin position="234"/>
        <end position="256"/>
    </location>
</feature>
<feature type="transmembrane region" description="Helical" evidence="6">
    <location>
        <begin position="356"/>
        <end position="378"/>
    </location>
</feature>
<accession>A0ABW6SCD1</accession>
<proteinExistence type="predicted"/>
<organism evidence="8 9">
    <name type="scientific">Nocardia jiangxiensis</name>
    <dbReference type="NCBI Taxonomy" id="282685"/>
    <lineage>
        <taxon>Bacteria</taxon>
        <taxon>Bacillati</taxon>
        <taxon>Actinomycetota</taxon>
        <taxon>Actinomycetes</taxon>
        <taxon>Mycobacteriales</taxon>
        <taxon>Nocardiaceae</taxon>
        <taxon>Nocardia</taxon>
    </lineage>
</organism>
<gene>
    <name evidence="8" type="ORF">ACFYXQ_39650</name>
</gene>
<dbReference type="EMBL" id="JBIAQY010000022">
    <property type="protein sequence ID" value="MFF3573882.1"/>
    <property type="molecule type" value="Genomic_DNA"/>
</dbReference>
<evidence type="ECO:0000256" key="6">
    <source>
        <dbReference type="SAM" id="Phobius"/>
    </source>
</evidence>
<dbReference type="RefSeq" id="WP_040830630.1">
    <property type="nucleotide sequence ID" value="NZ_JBIAQY010000022.1"/>
</dbReference>
<evidence type="ECO:0000256" key="1">
    <source>
        <dbReference type="ARBA" id="ARBA00004651"/>
    </source>
</evidence>
<reference evidence="8 9" key="1">
    <citation type="submission" date="2024-10" db="EMBL/GenBank/DDBJ databases">
        <title>The Natural Products Discovery Center: Release of the First 8490 Sequenced Strains for Exploring Actinobacteria Biosynthetic Diversity.</title>
        <authorList>
            <person name="Kalkreuter E."/>
            <person name="Kautsar S.A."/>
            <person name="Yang D."/>
            <person name="Bader C.D."/>
            <person name="Teijaro C.N."/>
            <person name="Fluegel L."/>
            <person name="Davis C.M."/>
            <person name="Simpson J.R."/>
            <person name="Lauterbach L."/>
            <person name="Steele A.D."/>
            <person name="Gui C."/>
            <person name="Meng S."/>
            <person name="Li G."/>
            <person name="Viehrig K."/>
            <person name="Ye F."/>
            <person name="Su P."/>
            <person name="Kiefer A.F."/>
            <person name="Nichols A."/>
            <person name="Cepeda A.J."/>
            <person name="Yan W."/>
            <person name="Fan B."/>
            <person name="Jiang Y."/>
            <person name="Adhikari A."/>
            <person name="Zheng C.-J."/>
            <person name="Schuster L."/>
            <person name="Cowan T.M."/>
            <person name="Smanski M.J."/>
            <person name="Chevrette M.G."/>
            <person name="De Carvalho L.P.S."/>
            <person name="Shen B."/>
        </authorList>
    </citation>
    <scope>NUCLEOTIDE SEQUENCE [LARGE SCALE GENOMIC DNA]</scope>
    <source>
        <strain evidence="8 9">NPDC002593</strain>
    </source>
</reference>
<evidence type="ECO:0000256" key="3">
    <source>
        <dbReference type="ARBA" id="ARBA00022692"/>
    </source>
</evidence>
<keyword evidence="9" id="KW-1185">Reference proteome</keyword>
<feature type="transmembrane region" description="Helical" evidence="6">
    <location>
        <begin position="106"/>
        <end position="127"/>
    </location>
</feature>
<dbReference type="PROSITE" id="PS50850">
    <property type="entry name" value="MFS"/>
    <property type="match status" value="1"/>
</dbReference>
<feature type="transmembrane region" description="Helical" evidence="6">
    <location>
        <begin position="139"/>
        <end position="163"/>
    </location>
</feature>
<dbReference type="InterPro" id="IPR036259">
    <property type="entry name" value="MFS_trans_sf"/>
</dbReference>
<feature type="transmembrane region" description="Helical" evidence="6">
    <location>
        <begin position="12"/>
        <end position="28"/>
    </location>
</feature>
<evidence type="ECO:0000256" key="2">
    <source>
        <dbReference type="ARBA" id="ARBA00022448"/>
    </source>
</evidence>
<feature type="transmembrane region" description="Helical" evidence="6">
    <location>
        <begin position="80"/>
        <end position="100"/>
    </location>
</feature>
<keyword evidence="2" id="KW-0813">Transport</keyword>
<evidence type="ECO:0000256" key="5">
    <source>
        <dbReference type="ARBA" id="ARBA00023136"/>
    </source>
</evidence>
<feature type="transmembrane region" description="Helical" evidence="6">
    <location>
        <begin position="298"/>
        <end position="317"/>
    </location>
</feature>
<protein>
    <submittedName>
        <fullName evidence="8">MFS transporter</fullName>
    </submittedName>
</protein>
<dbReference type="Gene3D" id="1.20.1250.20">
    <property type="entry name" value="MFS general substrate transporter like domains"/>
    <property type="match status" value="2"/>
</dbReference>
<keyword evidence="3 6" id="KW-0812">Transmembrane</keyword>
<feature type="transmembrane region" description="Helical" evidence="6">
    <location>
        <begin position="390"/>
        <end position="411"/>
    </location>
</feature>
<keyword evidence="5 6" id="KW-0472">Membrane</keyword>
<dbReference type="InterPro" id="IPR020846">
    <property type="entry name" value="MFS_dom"/>
</dbReference>
<name>A0ABW6SCD1_9NOCA</name>
<dbReference type="Pfam" id="PF07690">
    <property type="entry name" value="MFS_1"/>
    <property type="match status" value="1"/>
</dbReference>
<evidence type="ECO:0000259" key="7">
    <source>
        <dbReference type="PROSITE" id="PS50850"/>
    </source>
</evidence>
<evidence type="ECO:0000313" key="9">
    <source>
        <dbReference type="Proteomes" id="UP001601992"/>
    </source>
</evidence>